<proteinExistence type="predicted"/>
<keyword evidence="1" id="KW-0732">Signal</keyword>
<feature type="signal peptide" evidence="1">
    <location>
        <begin position="1"/>
        <end position="26"/>
    </location>
</feature>
<reference evidence="2 3" key="1">
    <citation type="journal article" date="2022" name="Microorganisms">
        <title>Genome Sequence and Characterization of a Xanthorhodopsin-Containing, Aerobic Anoxygenic Phototrophic Rhodobacter Species, Isolated from Mesophilic Conditions at Yellowstone National Park.</title>
        <authorList>
            <person name="Kyndt J.A."/>
            <person name="Robertson S."/>
            <person name="Shoffstall I.B."/>
            <person name="Ramaley R.F."/>
            <person name="Meyer T.E."/>
        </authorList>
    </citation>
    <scope>NUCLEOTIDE SEQUENCE [LARGE SCALE GENOMIC DNA]</scope>
    <source>
        <strain evidence="2 3">M37P</strain>
    </source>
</reference>
<gene>
    <name evidence="2" type="ORF">G8O29_02445</name>
</gene>
<keyword evidence="3" id="KW-1185">Reference proteome</keyword>
<evidence type="ECO:0000313" key="3">
    <source>
        <dbReference type="Proteomes" id="UP001515660"/>
    </source>
</evidence>
<dbReference type="Proteomes" id="UP001515660">
    <property type="component" value="Unassembled WGS sequence"/>
</dbReference>
<evidence type="ECO:0000256" key="1">
    <source>
        <dbReference type="SAM" id="SignalP"/>
    </source>
</evidence>
<organism evidence="2 3">
    <name type="scientific">Rhodobacter calidifons</name>
    <dbReference type="NCBI Taxonomy" id="2715277"/>
    <lineage>
        <taxon>Bacteria</taxon>
        <taxon>Pseudomonadati</taxon>
        <taxon>Pseudomonadota</taxon>
        <taxon>Alphaproteobacteria</taxon>
        <taxon>Rhodobacterales</taxon>
        <taxon>Rhodobacter group</taxon>
        <taxon>Rhodobacter</taxon>
    </lineage>
</organism>
<protein>
    <submittedName>
        <fullName evidence="2">Uncharacterized protein</fullName>
    </submittedName>
</protein>
<evidence type="ECO:0000313" key="2">
    <source>
        <dbReference type="EMBL" id="NHB75599.1"/>
    </source>
</evidence>
<name>A0ABX0G419_9RHOB</name>
<comment type="caution">
    <text evidence="2">The sequence shown here is derived from an EMBL/GenBank/DDBJ whole genome shotgun (WGS) entry which is preliminary data.</text>
</comment>
<sequence>MFTSRSLTTGAATCAFVSLLAIPAFAGVDKIAKIDVQVDLSAVQNEQAAAYWATLETDLENALAARLVDRLVTEAAKPDDSGKIDGAQIIVDIREFELANALQRELNLGDAVLVGQVTIKDDTDNSNADGYELTTTLENAKVEVPEGMTVVLSTDTREAYTRLVDAFAEGVVTRLK</sequence>
<dbReference type="EMBL" id="JAANHS010000001">
    <property type="protein sequence ID" value="NHB75599.1"/>
    <property type="molecule type" value="Genomic_DNA"/>
</dbReference>
<dbReference type="RefSeq" id="WP_166401617.1">
    <property type="nucleotide sequence ID" value="NZ_JAANHS010000001.1"/>
</dbReference>
<accession>A0ABX0G419</accession>
<feature type="chain" id="PRO_5045774753" evidence="1">
    <location>
        <begin position="27"/>
        <end position="176"/>
    </location>
</feature>